<dbReference type="AlphaFoldDB" id="A0A371QY04"/>
<gene>
    <name evidence="1" type="ORF">CGL52_12745</name>
</gene>
<dbReference type="EMBL" id="NMUF01000055">
    <property type="protein sequence ID" value="RFA95570.1"/>
    <property type="molecule type" value="Genomic_DNA"/>
</dbReference>
<accession>A0A371QY04</accession>
<organism evidence="1 2">
    <name type="scientific">Pyrobaculum aerophilum</name>
    <dbReference type="NCBI Taxonomy" id="13773"/>
    <lineage>
        <taxon>Archaea</taxon>
        <taxon>Thermoproteota</taxon>
        <taxon>Thermoprotei</taxon>
        <taxon>Thermoproteales</taxon>
        <taxon>Thermoproteaceae</taxon>
        <taxon>Pyrobaculum</taxon>
    </lineage>
</organism>
<protein>
    <submittedName>
        <fullName evidence="1">Uncharacterized protein</fullName>
    </submittedName>
</protein>
<name>A0A371QY04_9CREN</name>
<evidence type="ECO:0000313" key="1">
    <source>
        <dbReference type="EMBL" id="RFA95570.1"/>
    </source>
</evidence>
<proteinExistence type="predicted"/>
<reference evidence="1 2" key="1">
    <citation type="submission" date="2017-07" db="EMBL/GenBank/DDBJ databases">
        <title>Draft genome sequence of aerobic hyperthermophilic archaea, Pyrobaculum aerophilum YKB31 and YKB32.</title>
        <authorList>
            <person name="Mochizuki T."/>
            <person name="Berliner A.J."/>
            <person name="Yoshida-Takashima Y."/>
            <person name="Takaki Y."/>
            <person name="Nunoura T."/>
            <person name="Takai K."/>
        </authorList>
    </citation>
    <scope>NUCLEOTIDE SEQUENCE [LARGE SCALE GENOMIC DNA]</scope>
    <source>
        <strain evidence="1 2">YKB32</strain>
    </source>
</reference>
<evidence type="ECO:0000313" key="2">
    <source>
        <dbReference type="Proteomes" id="UP000256877"/>
    </source>
</evidence>
<dbReference type="Proteomes" id="UP000256877">
    <property type="component" value="Unassembled WGS sequence"/>
</dbReference>
<sequence>MMFSVFYFYGVLREAAARGVQTVYSSVVHDKQVEFYFDGGVCGLGGGPYFYYIVLRDYEKVHNGTSPPCPPDPGIYKYIAVERSGSLGYSFVYVGPAVINLQANATVIYVNRAGDAFSFDLYLNVYNNSTGWLPSGYTVHLAYDGSVLSCSPISFSVPDGVISPAASGFSSWGR</sequence>
<comment type="caution">
    <text evidence="1">The sequence shown here is derived from an EMBL/GenBank/DDBJ whole genome shotgun (WGS) entry which is preliminary data.</text>
</comment>